<keyword evidence="1" id="KW-1185">Reference proteome</keyword>
<dbReference type="Proteomes" id="UP000504633">
    <property type="component" value="Unplaced"/>
</dbReference>
<dbReference type="RefSeq" id="XP_023169942.2">
    <property type="nucleotide sequence ID" value="XM_023314174.2"/>
</dbReference>
<dbReference type="SUPFAM" id="SSF46938">
    <property type="entry name" value="CRAL/TRIO N-terminal domain"/>
    <property type="match status" value="1"/>
</dbReference>
<dbReference type="PANTHER" id="PTHR10174">
    <property type="entry name" value="ALPHA-TOCOPHEROL TRANSFER PROTEIN-RELATED"/>
    <property type="match status" value="1"/>
</dbReference>
<evidence type="ECO:0000313" key="1">
    <source>
        <dbReference type="Proteomes" id="UP000504633"/>
    </source>
</evidence>
<dbReference type="GO" id="GO:0016020">
    <property type="term" value="C:membrane"/>
    <property type="evidence" value="ECO:0007669"/>
    <property type="project" value="TreeGrafter"/>
</dbReference>
<proteinExistence type="predicted"/>
<sequence>MLSIRPLSTALQKVAIEELNEVPERLEEDIAALRQWILQQPHLRARGDDQFLVNFMRSCKFSLEKTKSKMDRFYTLRTKYPENFLAHNVDVDKLLPRFRLGTAIVLPRLLNDNGPRIFLFRMGAYNPDEYHFNDVNKANMLMHQIVLNEDDDAIVRNYWTEEQNYGTDEHLRPGKPIDFENLFGLEGSFRQLNVD</sequence>
<dbReference type="GO" id="GO:1902936">
    <property type="term" value="F:phosphatidylinositol bisphosphate binding"/>
    <property type="evidence" value="ECO:0007669"/>
    <property type="project" value="TreeGrafter"/>
</dbReference>
<accession>A0A6J1LU68</accession>
<dbReference type="InterPro" id="IPR036865">
    <property type="entry name" value="CRAL-TRIO_dom_sf"/>
</dbReference>
<dbReference type="PANTHER" id="PTHR10174:SF216">
    <property type="entry name" value="CRAL-TRIO DOMAIN-CONTAINING PROTEIN-RELATED"/>
    <property type="match status" value="1"/>
</dbReference>
<protein>
    <submittedName>
        <fullName evidence="2">LOW QUALITY PROTEIN: retinol-binding protein pinta</fullName>
    </submittedName>
</protein>
<dbReference type="Gene3D" id="3.40.525.10">
    <property type="entry name" value="CRAL-TRIO lipid binding domain"/>
    <property type="match status" value="1"/>
</dbReference>
<organism evidence="1 2">
    <name type="scientific">Drosophila hydei</name>
    <name type="common">Fruit fly</name>
    <dbReference type="NCBI Taxonomy" id="7224"/>
    <lineage>
        <taxon>Eukaryota</taxon>
        <taxon>Metazoa</taxon>
        <taxon>Ecdysozoa</taxon>
        <taxon>Arthropoda</taxon>
        <taxon>Hexapoda</taxon>
        <taxon>Insecta</taxon>
        <taxon>Pterygota</taxon>
        <taxon>Neoptera</taxon>
        <taxon>Endopterygota</taxon>
        <taxon>Diptera</taxon>
        <taxon>Brachycera</taxon>
        <taxon>Muscomorpha</taxon>
        <taxon>Ephydroidea</taxon>
        <taxon>Drosophilidae</taxon>
        <taxon>Drosophila</taxon>
    </lineage>
</organism>
<reference evidence="2" key="1">
    <citation type="submission" date="2025-08" db="UniProtKB">
        <authorList>
            <consortium name="RefSeq"/>
        </authorList>
    </citation>
    <scope>IDENTIFICATION</scope>
    <source>
        <strain evidence="2">15085-1641.00</strain>
        <tissue evidence="2">Whole body</tissue>
    </source>
</reference>
<name>A0A6J1LU68_DROHY</name>
<dbReference type="AlphaFoldDB" id="A0A6J1LU68"/>
<dbReference type="InterPro" id="IPR036273">
    <property type="entry name" value="CRAL/TRIO_N_dom_sf"/>
</dbReference>
<dbReference type="OrthoDB" id="6682367at2759"/>
<evidence type="ECO:0000313" key="2">
    <source>
        <dbReference type="RefSeq" id="XP_023169942.2"/>
    </source>
</evidence>
<dbReference type="GeneID" id="111598762"/>
<dbReference type="OMA" id="RIFLFRM"/>
<gene>
    <name evidence="2" type="primary">LOC111598762</name>
</gene>
<dbReference type="KEGG" id="dhe:111598762"/>